<keyword evidence="2" id="KW-1185">Reference proteome</keyword>
<dbReference type="AlphaFoldDB" id="A0A915ELD5"/>
<accession>A0A915ELD5</accession>
<feature type="region of interest" description="Disordered" evidence="1">
    <location>
        <begin position="330"/>
        <end position="367"/>
    </location>
</feature>
<feature type="region of interest" description="Disordered" evidence="1">
    <location>
        <begin position="188"/>
        <end position="230"/>
    </location>
</feature>
<dbReference type="WBParaSite" id="jg7141">
    <property type="protein sequence ID" value="jg7141"/>
    <property type="gene ID" value="jg7141"/>
</dbReference>
<reference evidence="3" key="1">
    <citation type="submission" date="2022-11" db="UniProtKB">
        <authorList>
            <consortium name="WormBaseParasite"/>
        </authorList>
    </citation>
    <scope>IDENTIFICATION</scope>
</reference>
<sequence length="588" mass="67011">MDEEPLKYDLDNEPYTGPLESLQQTGWEMQDLPLKNWSEVYHTGVYSSLPKHAATKKEAVESYQLNTEVYTGPLQDLQYRDSECKDKPLAEWVEVYNTGFYTTLPKTSKKLEEFGYDLSTDSYTGPLHQLQYHGLQLDDMPLDRWVEAYHPGYYSTLSKVTNKDSETVVLEETAIQEEKPTALLHLKATSQAESREEQPESTSSSHLSKLLHPKKTLKTPPNTPEELVSDSSTGYFLDIEPYVGQLSSLKPHKPLEHTPINSFVEVYHKGVIENLPTAKQEITNKGFKVALWWKRNKQGELDEDVSQEEEVEEKKLKPFAMLHLKPVQKTIKSASPEKKSKVTSNEAKKKSKTVRTTASLEEDKENKPSASLYLKMADSKPVTTDTALYTGQLHSTKEMSEIEQMPIEAVMEVYRDKTRLKEDTRLRKATAILHLKQNKKRKVLVDLKSEQSLEKHPLEGLVQAYHTGVSPTKSDQVKKADADIGTPVNKQLEEIRREQQSVNRSFKRSTQPYIGELAELPEAEDHKTHPMVGLVQVYRTGVSPRILLKTVKEISTAETTTETKPNASLYLRQRKEKQSASRRLTVLN</sequence>
<protein>
    <submittedName>
        <fullName evidence="3">Uncharacterized protein</fullName>
    </submittedName>
</protein>
<evidence type="ECO:0000313" key="3">
    <source>
        <dbReference type="WBParaSite" id="jg7141"/>
    </source>
</evidence>
<evidence type="ECO:0000256" key="1">
    <source>
        <dbReference type="SAM" id="MobiDB-lite"/>
    </source>
</evidence>
<dbReference type="Proteomes" id="UP000887574">
    <property type="component" value="Unplaced"/>
</dbReference>
<proteinExistence type="predicted"/>
<organism evidence="2 3">
    <name type="scientific">Ditylenchus dipsaci</name>
    <dbReference type="NCBI Taxonomy" id="166011"/>
    <lineage>
        <taxon>Eukaryota</taxon>
        <taxon>Metazoa</taxon>
        <taxon>Ecdysozoa</taxon>
        <taxon>Nematoda</taxon>
        <taxon>Chromadorea</taxon>
        <taxon>Rhabditida</taxon>
        <taxon>Tylenchina</taxon>
        <taxon>Tylenchomorpha</taxon>
        <taxon>Sphaerularioidea</taxon>
        <taxon>Anguinidae</taxon>
        <taxon>Anguininae</taxon>
        <taxon>Ditylenchus</taxon>
    </lineage>
</organism>
<name>A0A915ELD5_9BILA</name>
<evidence type="ECO:0000313" key="2">
    <source>
        <dbReference type="Proteomes" id="UP000887574"/>
    </source>
</evidence>